<organism evidence="3 4">
    <name type="scientific">Microlunatus parietis</name>
    <dbReference type="NCBI Taxonomy" id="682979"/>
    <lineage>
        <taxon>Bacteria</taxon>
        <taxon>Bacillati</taxon>
        <taxon>Actinomycetota</taxon>
        <taxon>Actinomycetes</taxon>
        <taxon>Propionibacteriales</taxon>
        <taxon>Propionibacteriaceae</taxon>
        <taxon>Microlunatus</taxon>
    </lineage>
</organism>
<evidence type="ECO:0000256" key="1">
    <source>
        <dbReference type="SAM" id="MobiDB-lite"/>
    </source>
</evidence>
<feature type="transmembrane region" description="Helical" evidence="2">
    <location>
        <begin position="20"/>
        <end position="38"/>
    </location>
</feature>
<name>A0A7Y9I4V3_9ACTN</name>
<keyword evidence="4" id="KW-1185">Reference proteome</keyword>
<protein>
    <submittedName>
        <fullName evidence="3">Uncharacterized protein</fullName>
    </submittedName>
</protein>
<accession>A0A7Y9I4V3</accession>
<keyword evidence="2" id="KW-0472">Membrane</keyword>
<dbReference type="EMBL" id="JACCBU010000001">
    <property type="protein sequence ID" value="NYE70133.1"/>
    <property type="molecule type" value="Genomic_DNA"/>
</dbReference>
<evidence type="ECO:0000256" key="2">
    <source>
        <dbReference type="SAM" id="Phobius"/>
    </source>
</evidence>
<keyword evidence="2" id="KW-0812">Transmembrane</keyword>
<comment type="caution">
    <text evidence="3">The sequence shown here is derived from an EMBL/GenBank/DDBJ whole genome shotgun (WGS) entry which is preliminary data.</text>
</comment>
<sequence length="314" mass="33178">MRKRRPSSPNSPRSGRVLGVAGIAMIAIAVFGVVFVMANRPSPVTTAAEPASAAPATSLAELPASKAPTPMVNEHSRAPDDGPDDEPEAGNEPPSRAPSPSPTPTEVSTQPRAPSQGTPPRPEQKQPPITESNLPAAADLAWRAAGEWQEEPASDATGDRPPSVCVPSMTVLANPDTLLRRDYLLPGVGRSTAITVDYATEAEAEAAYTELGRSVRECPALLRQQGYVQPSPVAVQPVPLPEGIVSEHLRLEYQFRKAKPTTESIGLLRAGNRLLMISMVTPAADTSWAKDPSGEPQDHPMLRTLPAAAARLIG</sequence>
<dbReference type="Proteomes" id="UP000569914">
    <property type="component" value="Unassembled WGS sequence"/>
</dbReference>
<evidence type="ECO:0000313" key="4">
    <source>
        <dbReference type="Proteomes" id="UP000569914"/>
    </source>
</evidence>
<proteinExistence type="predicted"/>
<dbReference type="RefSeq" id="WP_179749369.1">
    <property type="nucleotide sequence ID" value="NZ_JACCBU010000001.1"/>
</dbReference>
<keyword evidence="2" id="KW-1133">Transmembrane helix</keyword>
<feature type="compositionally biased region" description="Low complexity" evidence="1">
    <location>
        <begin position="45"/>
        <end position="65"/>
    </location>
</feature>
<evidence type="ECO:0000313" key="3">
    <source>
        <dbReference type="EMBL" id="NYE70133.1"/>
    </source>
</evidence>
<dbReference type="AlphaFoldDB" id="A0A7Y9I4V3"/>
<feature type="region of interest" description="Disordered" evidence="1">
    <location>
        <begin position="45"/>
        <end position="131"/>
    </location>
</feature>
<gene>
    <name evidence="3" type="ORF">BKA15_001462</name>
</gene>
<reference evidence="3 4" key="1">
    <citation type="submission" date="2020-07" db="EMBL/GenBank/DDBJ databases">
        <title>Sequencing the genomes of 1000 actinobacteria strains.</title>
        <authorList>
            <person name="Klenk H.-P."/>
        </authorList>
    </citation>
    <scope>NUCLEOTIDE SEQUENCE [LARGE SCALE GENOMIC DNA]</scope>
    <source>
        <strain evidence="3 4">DSM 22083</strain>
    </source>
</reference>